<dbReference type="InterPro" id="IPR010744">
    <property type="entry name" value="Phage_CI_N"/>
</dbReference>
<dbReference type="Pfam" id="PF07022">
    <property type="entry name" value="Phage_CI_repr"/>
    <property type="match status" value="2"/>
</dbReference>
<dbReference type="OrthoDB" id="7067028at2"/>
<dbReference type="CDD" id="cd00093">
    <property type="entry name" value="HTH_XRE"/>
    <property type="match status" value="1"/>
</dbReference>
<dbReference type="EMBL" id="CP026377">
    <property type="protein sequence ID" value="AUX93732.1"/>
    <property type="molecule type" value="Genomic_DNA"/>
</dbReference>
<evidence type="ECO:0000259" key="1">
    <source>
        <dbReference type="Pfam" id="PF07022"/>
    </source>
</evidence>
<dbReference type="Gene3D" id="2.10.109.10">
    <property type="entry name" value="Umud Fragment, subunit A"/>
    <property type="match status" value="1"/>
</dbReference>
<dbReference type="InterPro" id="IPR001387">
    <property type="entry name" value="Cro/C1-type_HTH"/>
</dbReference>
<accession>A0A1X1EB47</accession>
<gene>
    <name evidence="3" type="ORF">C2E15_12025</name>
</gene>
<dbReference type="AlphaFoldDB" id="A0A1X1EB47"/>
<dbReference type="Pfam" id="PF16452">
    <property type="entry name" value="Phage_CI_C"/>
    <property type="match status" value="1"/>
</dbReference>
<evidence type="ECO:0000259" key="2">
    <source>
        <dbReference type="Pfam" id="PF16452"/>
    </source>
</evidence>
<evidence type="ECO:0000313" key="3">
    <source>
        <dbReference type="EMBL" id="AUX93732.1"/>
    </source>
</evidence>
<dbReference type="GO" id="GO:0003677">
    <property type="term" value="F:DNA binding"/>
    <property type="evidence" value="ECO:0007669"/>
    <property type="project" value="InterPro"/>
</dbReference>
<feature type="domain" description="Bacteriophage CI repressor C-terminal" evidence="2">
    <location>
        <begin position="175"/>
        <end position="273"/>
    </location>
</feature>
<keyword evidence="4" id="KW-1185">Reference proteome</keyword>
<proteinExistence type="predicted"/>
<dbReference type="InterPro" id="IPR010982">
    <property type="entry name" value="Lambda_DNA-bd_dom_sf"/>
</dbReference>
<dbReference type="Gene3D" id="1.10.260.40">
    <property type="entry name" value="lambda repressor-like DNA-binding domains"/>
    <property type="match status" value="2"/>
</dbReference>
<sequence length="280" mass="29872">MDFSEGTALEIVERLSSAYGVTTQKALAECLGVPAANVSNWVQRDSVPGSAFVKCALDTGSDLHWLTSGKLANANLDTSPSIPKGEALYNEITSNGGKPVLRRIMDAYGFTLQKQLCELLGISSGTVSTWVRRNYFPGDVVVTCALDTGASLEWLATGKGAHLAESTKQSTGTAIPRKNLIAGVLQDAGNWSVDLSFIPHTLNEPVFISSNSGTWIVDASISSISNGRWLLGIDDKYDIYDIALLPGRKISVASKGTNFTCGADEVNPAGKVVLTMEYNY</sequence>
<dbReference type="KEGG" id="pgz:C2E15_12025"/>
<dbReference type="InterPro" id="IPR032499">
    <property type="entry name" value="Phage_CI_C"/>
</dbReference>
<name>A0A1X1EB47_9GAMM</name>
<dbReference type="Proteomes" id="UP000238365">
    <property type="component" value="Chromosome"/>
</dbReference>
<feature type="domain" description="Bacteriophage CI repressor N-terminal" evidence="1">
    <location>
        <begin position="11"/>
        <end position="70"/>
    </location>
</feature>
<evidence type="ECO:0000313" key="4">
    <source>
        <dbReference type="Proteomes" id="UP000238365"/>
    </source>
</evidence>
<feature type="domain" description="Bacteriophage CI repressor N-terminal" evidence="1">
    <location>
        <begin position="100"/>
        <end position="160"/>
    </location>
</feature>
<protein>
    <submittedName>
        <fullName evidence="3">Phage repressor protein CI</fullName>
    </submittedName>
</protein>
<reference evidence="3 4" key="1">
    <citation type="submission" date="2018-01" db="EMBL/GenBank/DDBJ databases">
        <title>Complete and assembled Genome of Pantoea gaviniae DSM22758T.</title>
        <authorList>
            <person name="Stevens M.J.A."/>
            <person name="Zurfluh K."/>
            <person name="Stephan R."/>
        </authorList>
    </citation>
    <scope>NUCLEOTIDE SEQUENCE [LARGE SCALE GENOMIC DNA]</scope>
    <source>
        <strain evidence="3 4">DSM 22758</strain>
    </source>
</reference>
<dbReference type="RefSeq" id="WP_104957575.1">
    <property type="nucleotide sequence ID" value="NZ_CP026377.1"/>
</dbReference>
<organism evidence="3 4">
    <name type="scientific">Mixta gaviniae</name>
    <dbReference type="NCBI Taxonomy" id="665914"/>
    <lineage>
        <taxon>Bacteria</taxon>
        <taxon>Pseudomonadati</taxon>
        <taxon>Pseudomonadota</taxon>
        <taxon>Gammaproteobacteria</taxon>
        <taxon>Enterobacterales</taxon>
        <taxon>Erwiniaceae</taxon>
        <taxon>Mixta</taxon>
    </lineage>
</organism>
<dbReference type="GO" id="GO:0051259">
    <property type="term" value="P:protein complex oligomerization"/>
    <property type="evidence" value="ECO:0007669"/>
    <property type="project" value="InterPro"/>
</dbReference>
<dbReference type="GO" id="GO:0045892">
    <property type="term" value="P:negative regulation of DNA-templated transcription"/>
    <property type="evidence" value="ECO:0007669"/>
    <property type="project" value="InterPro"/>
</dbReference>